<gene>
    <name evidence="2" type="ORF">EVAR_32164_1</name>
</gene>
<dbReference type="Proteomes" id="UP000299102">
    <property type="component" value="Unassembled WGS sequence"/>
</dbReference>
<evidence type="ECO:0000256" key="1">
    <source>
        <dbReference type="SAM" id="MobiDB-lite"/>
    </source>
</evidence>
<feature type="region of interest" description="Disordered" evidence="1">
    <location>
        <begin position="1"/>
        <end position="45"/>
    </location>
</feature>
<comment type="caution">
    <text evidence="2">The sequence shown here is derived from an EMBL/GenBank/DDBJ whole genome shotgun (WGS) entry which is preliminary data.</text>
</comment>
<name>A0A4C1VX53_EUMVA</name>
<feature type="region of interest" description="Disordered" evidence="1">
    <location>
        <begin position="78"/>
        <end position="100"/>
    </location>
</feature>
<dbReference type="AlphaFoldDB" id="A0A4C1VX53"/>
<feature type="compositionally biased region" description="Basic residues" evidence="1">
    <location>
        <begin position="78"/>
        <end position="90"/>
    </location>
</feature>
<dbReference type="EMBL" id="BGZK01000439">
    <property type="protein sequence ID" value="GBP43598.1"/>
    <property type="molecule type" value="Genomic_DNA"/>
</dbReference>
<organism evidence="2 3">
    <name type="scientific">Eumeta variegata</name>
    <name type="common">Bagworm moth</name>
    <name type="synonym">Eumeta japonica</name>
    <dbReference type="NCBI Taxonomy" id="151549"/>
    <lineage>
        <taxon>Eukaryota</taxon>
        <taxon>Metazoa</taxon>
        <taxon>Ecdysozoa</taxon>
        <taxon>Arthropoda</taxon>
        <taxon>Hexapoda</taxon>
        <taxon>Insecta</taxon>
        <taxon>Pterygota</taxon>
        <taxon>Neoptera</taxon>
        <taxon>Endopterygota</taxon>
        <taxon>Lepidoptera</taxon>
        <taxon>Glossata</taxon>
        <taxon>Ditrysia</taxon>
        <taxon>Tineoidea</taxon>
        <taxon>Psychidae</taxon>
        <taxon>Oiketicinae</taxon>
        <taxon>Eumeta</taxon>
    </lineage>
</organism>
<keyword evidence="3" id="KW-1185">Reference proteome</keyword>
<protein>
    <submittedName>
        <fullName evidence="2">Uncharacterized protein</fullName>
    </submittedName>
</protein>
<proteinExistence type="predicted"/>
<evidence type="ECO:0000313" key="2">
    <source>
        <dbReference type="EMBL" id="GBP43598.1"/>
    </source>
</evidence>
<feature type="compositionally biased region" description="Basic and acidic residues" evidence="1">
    <location>
        <begin position="32"/>
        <end position="45"/>
    </location>
</feature>
<feature type="compositionally biased region" description="Basic and acidic residues" evidence="1">
    <location>
        <begin position="91"/>
        <end position="100"/>
    </location>
</feature>
<accession>A0A4C1VX53</accession>
<reference evidence="2 3" key="1">
    <citation type="journal article" date="2019" name="Commun. Biol.">
        <title>The bagworm genome reveals a unique fibroin gene that provides high tensile strength.</title>
        <authorList>
            <person name="Kono N."/>
            <person name="Nakamura H."/>
            <person name="Ohtoshi R."/>
            <person name="Tomita M."/>
            <person name="Numata K."/>
            <person name="Arakawa K."/>
        </authorList>
    </citation>
    <scope>NUCLEOTIDE SEQUENCE [LARGE SCALE GENOMIC DNA]</scope>
</reference>
<evidence type="ECO:0000313" key="3">
    <source>
        <dbReference type="Proteomes" id="UP000299102"/>
    </source>
</evidence>
<sequence length="171" mass="18614">MRNGPSIKVHHRRSIGSMSGAAARPPPAAADSSDRRTNIERDGRTCGRVMADIKHSTAARGAADKFGDRRNVKIRRAHKLARGAARRREGRHKEQRESARTKSIRRCKMACCGAGGGRGAHATRTIERCDISVVSLDQHSPLECCFKRESLCLKQCALALCALETADGAVQ</sequence>